<dbReference type="InterPro" id="IPR015816">
    <property type="entry name" value="Vitellinogen_b-sht_N"/>
</dbReference>
<keyword evidence="8" id="KW-0358">Heparin-binding</keyword>
<dbReference type="PROSITE" id="PS51211">
    <property type="entry name" value="VITELLOGENIN"/>
    <property type="match status" value="1"/>
</dbReference>
<evidence type="ECO:0000313" key="23">
    <source>
        <dbReference type="Proteomes" id="UP001374579"/>
    </source>
</evidence>
<accession>A0AAN9B7E6</accession>
<keyword evidence="11 19" id="KW-0732">Signal</keyword>
<dbReference type="GO" id="GO:0005737">
    <property type="term" value="C:cytoplasm"/>
    <property type="evidence" value="ECO:0007669"/>
    <property type="project" value="UniProtKB-SubCell"/>
</dbReference>
<dbReference type="Gene3D" id="1.25.10.20">
    <property type="entry name" value="Vitellinogen, superhelical"/>
    <property type="match status" value="1"/>
</dbReference>
<comment type="caution">
    <text evidence="17">Lacks conserved residue(s) required for the propagation of feature annotation.</text>
</comment>
<keyword evidence="12" id="KW-0445">Lipid transport</keyword>
<dbReference type="GO" id="GO:0034362">
    <property type="term" value="C:low-density lipoprotein particle"/>
    <property type="evidence" value="ECO:0007669"/>
    <property type="project" value="UniProtKB-KW"/>
</dbReference>
<dbReference type="GO" id="GO:0008203">
    <property type="term" value="P:cholesterol metabolic process"/>
    <property type="evidence" value="ECO:0007669"/>
    <property type="project" value="UniProtKB-KW"/>
</dbReference>
<dbReference type="PANTHER" id="PTHR13769">
    <property type="entry name" value="APOLIPOPROTEIN B"/>
    <property type="match status" value="1"/>
</dbReference>
<dbReference type="PROSITE" id="PS51233">
    <property type="entry name" value="VWFD"/>
    <property type="match status" value="1"/>
</dbReference>
<dbReference type="SMART" id="SM00638">
    <property type="entry name" value="LPD_N"/>
    <property type="match status" value="1"/>
</dbReference>
<evidence type="ECO:0000259" key="21">
    <source>
        <dbReference type="PROSITE" id="PS51233"/>
    </source>
</evidence>
<dbReference type="InterPro" id="IPR014853">
    <property type="entry name" value="VWF/SSPO/ZAN-like_Cys-rich_dom"/>
</dbReference>
<evidence type="ECO:0000256" key="11">
    <source>
        <dbReference type="ARBA" id="ARBA00022729"/>
    </source>
</evidence>
<keyword evidence="10" id="KW-0427">LDL</keyword>
<evidence type="ECO:0000256" key="4">
    <source>
        <dbReference type="ARBA" id="ARBA00022448"/>
    </source>
</evidence>
<evidence type="ECO:0000256" key="19">
    <source>
        <dbReference type="SAM" id="SignalP"/>
    </source>
</evidence>
<keyword evidence="4" id="KW-0813">Transport</keyword>
<evidence type="ECO:0000256" key="6">
    <source>
        <dbReference type="ARBA" id="ARBA00022525"/>
    </source>
</evidence>
<dbReference type="SUPFAM" id="SSF56968">
    <property type="entry name" value="Lipovitellin-phosvitin complex, beta-sheet shell regions"/>
    <property type="match status" value="2"/>
</dbReference>
<evidence type="ECO:0000256" key="17">
    <source>
        <dbReference type="PROSITE-ProRule" id="PRU00557"/>
    </source>
</evidence>
<keyword evidence="15" id="KW-0753">Steroid metabolism</keyword>
<feature type="domain" description="Vitellogenin" evidence="20">
    <location>
        <begin position="47"/>
        <end position="734"/>
    </location>
</feature>
<evidence type="ECO:0000259" key="20">
    <source>
        <dbReference type="PROSITE" id="PS51211"/>
    </source>
</evidence>
<sequence>MSTSSVSLRLTIAWTFLLFLAVALYDVIEGRQNIPKPSSCDASETWFRHRRRYVYNYKVLVEAGFVGSSDVITGALLSCVVNVNVPKRCEATVELSGCKLKERGFNGKMVPSPGSKELAALLEKDAVYVQMDRGRVLEQRLVVQEGEPVFITNIKRGVLSQLQLPILPIKQYDKPLVQHDIFGECPMHITFDAVTNSIHSHRDVYQCQLPQVFGLHMFSPSFAKQFHVQFFQQPVDILVNPFESMLDCQYKISGKKIARSTCTHNQAFKPLTFGGEHRVSSSINVTQSLSLASARRLPRKSSFVSRAMVGRQMVPLMMDMKMATSQEVTQSQVHEGLNRLLRTYSAQSDELPPDQFQFLVDVMRHAPQSLLEETVETLLTCRGETGDCELEQYSSQLDTKMVQSLRESFFTDGLLSCGTEACMATYITCIQRNMMISYLAEFSLFNMALFYQPAPAVISKMLTLCESSSSNNCWLTLGTLVNKLAEQIQASQDDQFIRDGKAAVREVLRHLRAALGDTCRPGILPASGDADLHDKLNSLLLVLKTLGNAGGAIQEFHDDANKKGKDLVTALLHCVNNPALTHKITNAALTALGKVEQNKKLHAALFDLLTNSTREVALRTIAFDRLVLREETETAQRLTDAIRQETMASMKIYMVTKVAHLLESNDPRLKSLRNLWRSNLASNPLEEFETLRGRGSQYAEFSKYVELPLDKSQHGAKLAASLIFEPASIVTSSQRVVLSFLFNNRSIELLELGLDFQGLENIVRLVLGPDFSLKKGLGAVIAQVMQSALPRKGELPTLFFNDKTVVEALKNLFLKVNMPTGDAPQAQFRVKVFGSEVGFINLEDIIRMAQSSSKAKDKGPSQIVTFAQKLSEGMQLFLGKSAKLVELEQIVPTVAGLPWKGRADGTMVASAMLNAGGDVMKFMTRKGPLEITGGLTTSVGVKVFFQEALQIGHITSSGIRMNVSVLVNGGLAGRLKYAPVPESKEAPGAQVLELGLGALKRPLNVISVRSDILQLHNGAEKALKTPDTQVEVSKCLPKFLQTWSGQKMCVQGFYQRVNFSVDYPFPLVSGPVHLDVNTRAVDNSLKEYTVTFTLTRQKQKDTPGVLVVVKANCLAPGDELQRKFDIVVKANAATKELHVESVVPEFGLYYGLDLHSTYGDMGSSKHHLLSSVMSLGPKVLHSLIVETNDELETKEVADPKTDEAMTFNMTESKVRVNASFPGVSIEVITNSTSGKTPGQYAQGIYIRYYCEPELGIFYALHGRPDLATENGHVSEWSVSNAVAMKGKSLAETIRGSQVMAVYIPDTITIQVLAPGRNVTIANEMKGNYTWAHRDTTIFWSTEVGTANETTDIIRMESQVTNEFIGHKYNMQYVMTLVHEDQYDVTIEGTFVGPLSDMDFKSDVIYKAKEPKTRERRSLRGIYTRLKRVEESVESVVETAEEVIVRRGTELTEAFLRWVSGEASSPPSKQQQPDKAKEAEEQQQTTKVGEESQESSRVPQGAMAALHRLPMGPNIGYLLHFFMQPQWHLNIDAHVGVRPKMEAGSPKPVGYDCEWEMDISFPDLKEDLFYFNGTLYRGKAWDVDMDWRLHSDLLNFTLDYFMQQKVKSPRLYHLHRWNLEEFTKHRYDRSFTVLMDVERHDHFVYSLDLVSPSTNLSHAINFSTVGEVRAVRASMDLHRDHPEFDINYREMSNLTPKGLKTDVALNSTWLDLVLDMDVRWLPTGGIIVTKRIDSFGKVAFLNGSHQLDFDLKLDPSNRRRKPSLTFSHNDSQGEVIALQGQLLDPHLVLFTFTTQSQGAKKAKLLSWYIHLLEPTSLQHSLQWEPAMTPKLFGGALWFYTAGAHSFKTFGQTVADNVYRNVTDMVIPFTNTTISKVVNRMVQGQMKRVAMAGLDPKENVPFTGKILMGGLKAIQDLQTYLQNSKPGQVVSALGFHRVLSEAARVSTSLHYMVVQDPPFPLRQYIKFQVLPHLDRIAEDHQLNFTHPLPFVWDNYMSRPNPMMLRRQLNHGIQTVLFGYKSRFPFLAVVTRDKIQTFDGTPFDISIPRDSNCTYLLATDLVVGNHSVLLSDNSASVALREASVTLDWDGLVKINHSDKAVNKLPATLGSDGSTVTLAEGQVIVGVPSEARVTYDPVSQIYVIEAASHTHNRSVGLLGTNTRDSGDDFLLPSGRMASNSSDFQQEYELSGDEGCNKDDDAVSSLECDPDSSLVCTQLFQQSDSLLSSCFPAIDPLQFLSLCLERVCSMVPPVPSNACPVVWTYAKMCAGRGYRLDRTDKALLGVCGGCNTAENQMDIVFGSALDGTERSTGDLTHVIFNLASQLDDDTRYGFVHSHKQHVHAHLFDGQLFVESKKMKSLKKLESHPSDKNVSVKAILETASHYPFRPYARRFVVLLTGDQTPDLSGTKDLQEMMKNREVSIVLVSADLDSQRVLSVTWDHKVVCRGCSKNDVTMPTTEIGKLAAATRGMWMSLDSLETGRRTRLRKMMRPFEQIARQPAPLCAAMQNKGA</sequence>
<evidence type="ECO:0000256" key="3">
    <source>
        <dbReference type="ARBA" id="ARBA00004613"/>
    </source>
</evidence>
<gene>
    <name evidence="22" type="ORF">V1264_023066</name>
</gene>
<dbReference type="EMBL" id="JBAMIC010000011">
    <property type="protein sequence ID" value="KAK7100064.1"/>
    <property type="molecule type" value="Genomic_DNA"/>
</dbReference>
<evidence type="ECO:0000256" key="12">
    <source>
        <dbReference type="ARBA" id="ARBA00023055"/>
    </source>
</evidence>
<dbReference type="InterPro" id="IPR015255">
    <property type="entry name" value="Vitellinogen_open_b-sht"/>
</dbReference>
<reference evidence="22 23" key="1">
    <citation type="submission" date="2024-02" db="EMBL/GenBank/DDBJ databases">
        <title>Chromosome-scale genome assembly of the rough periwinkle Littorina saxatilis.</title>
        <authorList>
            <person name="De Jode A."/>
            <person name="Faria R."/>
            <person name="Formenti G."/>
            <person name="Sims Y."/>
            <person name="Smith T.P."/>
            <person name="Tracey A."/>
            <person name="Wood J.M.D."/>
            <person name="Zagrodzka Z.B."/>
            <person name="Johannesson K."/>
            <person name="Butlin R.K."/>
            <person name="Leder E.H."/>
        </authorList>
    </citation>
    <scope>NUCLEOTIDE SEQUENCE [LARGE SCALE GENOMIC DNA]</scope>
    <source>
        <strain evidence="22">Snail1</strain>
        <tissue evidence="22">Muscle</tissue>
    </source>
</reference>
<protein>
    <recommendedName>
        <fullName evidence="24">Vitellogenin domain-containing protein</fullName>
    </recommendedName>
</protein>
<keyword evidence="7" id="KW-0153">Cholesterol metabolism</keyword>
<dbReference type="GO" id="GO:0005811">
    <property type="term" value="C:lipid droplet"/>
    <property type="evidence" value="ECO:0007669"/>
    <property type="project" value="UniProtKB-SubCell"/>
</dbReference>
<keyword evidence="13" id="KW-0443">Lipid metabolism</keyword>
<name>A0AAN9B7E6_9CAEN</name>
<evidence type="ECO:0000313" key="22">
    <source>
        <dbReference type="EMBL" id="KAK7100064.1"/>
    </source>
</evidence>
<dbReference type="InterPro" id="IPR001747">
    <property type="entry name" value="Vitellogenin_N"/>
</dbReference>
<keyword evidence="6" id="KW-0964">Secreted</keyword>
<dbReference type="Pfam" id="PF01347">
    <property type="entry name" value="Vitellogenin_N"/>
    <property type="match status" value="1"/>
</dbReference>
<evidence type="ECO:0000256" key="9">
    <source>
        <dbReference type="ARBA" id="ARBA00022677"/>
    </source>
</evidence>
<keyword evidence="9" id="KW-0551">Lipid droplet</keyword>
<comment type="caution">
    <text evidence="22">The sequence shown here is derived from an EMBL/GenBank/DDBJ whole genome shotgun (WGS) entry which is preliminary data.</text>
</comment>
<dbReference type="Pfam" id="PF08742">
    <property type="entry name" value="C8"/>
    <property type="match status" value="1"/>
</dbReference>
<dbReference type="InterPro" id="IPR011030">
    <property type="entry name" value="Lipovitellin_superhlx_dom"/>
</dbReference>
<evidence type="ECO:0000256" key="1">
    <source>
        <dbReference type="ARBA" id="ARBA00004496"/>
    </source>
</evidence>
<keyword evidence="16" id="KW-0850">VLDL</keyword>
<dbReference type="SMART" id="SM01169">
    <property type="entry name" value="DUF1943"/>
    <property type="match status" value="1"/>
</dbReference>
<dbReference type="SUPFAM" id="SSF48431">
    <property type="entry name" value="Lipovitellin-phosvitin complex, superhelical domain"/>
    <property type="match status" value="1"/>
</dbReference>
<feature type="signal peptide" evidence="19">
    <location>
        <begin position="1"/>
        <end position="30"/>
    </location>
</feature>
<comment type="subcellular location">
    <subcellularLocation>
        <location evidence="1">Cytoplasm</location>
    </subcellularLocation>
    <subcellularLocation>
        <location evidence="2">Lipid droplet</location>
    </subcellularLocation>
    <subcellularLocation>
        <location evidence="3">Secreted</location>
    </subcellularLocation>
</comment>
<dbReference type="GO" id="GO:0034361">
    <property type="term" value="C:very-low-density lipoprotein particle"/>
    <property type="evidence" value="ECO:0007669"/>
    <property type="project" value="UniProtKB-KW"/>
</dbReference>
<evidence type="ECO:0000256" key="10">
    <source>
        <dbReference type="ARBA" id="ARBA00022710"/>
    </source>
</evidence>
<feature type="domain" description="VWFD" evidence="21">
    <location>
        <begin position="2022"/>
        <end position="2192"/>
    </location>
</feature>
<dbReference type="PANTHER" id="PTHR13769:SF1">
    <property type="entry name" value="APOLIPOPROTEIN B-100"/>
    <property type="match status" value="1"/>
</dbReference>
<dbReference type="Pfam" id="PF00094">
    <property type="entry name" value="VWD"/>
    <property type="match status" value="1"/>
</dbReference>
<keyword evidence="14" id="KW-1207">Sterol metabolism</keyword>
<keyword evidence="23" id="KW-1185">Reference proteome</keyword>
<evidence type="ECO:0000256" key="14">
    <source>
        <dbReference type="ARBA" id="ARBA00023166"/>
    </source>
</evidence>
<dbReference type="Pfam" id="PF09172">
    <property type="entry name" value="Vit_open_b-sht"/>
    <property type="match status" value="1"/>
</dbReference>
<dbReference type="GO" id="GO:0005319">
    <property type="term" value="F:lipid transporter activity"/>
    <property type="evidence" value="ECO:0007669"/>
    <property type="project" value="InterPro"/>
</dbReference>
<evidence type="ECO:0000256" key="5">
    <source>
        <dbReference type="ARBA" id="ARBA00022490"/>
    </source>
</evidence>
<dbReference type="GO" id="GO:0008201">
    <property type="term" value="F:heparin binding"/>
    <property type="evidence" value="ECO:0007669"/>
    <property type="project" value="UniProtKB-KW"/>
</dbReference>
<evidence type="ECO:0000256" key="7">
    <source>
        <dbReference type="ARBA" id="ARBA00022548"/>
    </source>
</evidence>
<proteinExistence type="predicted"/>
<evidence type="ECO:0008006" key="24">
    <source>
        <dbReference type="Google" id="ProtNLM"/>
    </source>
</evidence>
<evidence type="ECO:0000256" key="8">
    <source>
        <dbReference type="ARBA" id="ARBA00022674"/>
    </source>
</evidence>
<dbReference type="InterPro" id="IPR001846">
    <property type="entry name" value="VWF_type-D"/>
</dbReference>
<dbReference type="Gene3D" id="2.30.230.10">
    <property type="entry name" value="Lipovitellin, beta-sheet shell regions, chain A"/>
    <property type="match status" value="1"/>
</dbReference>
<evidence type="ECO:0000256" key="18">
    <source>
        <dbReference type="SAM" id="MobiDB-lite"/>
    </source>
</evidence>
<dbReference type="InterPro" id="IPR015819">
    <property type="entry name" value="Lipid_transp_b-sht_shell"/>
</dbReference>
<keyword evidence="5" id="KW-0963">Cytoplasm</keyword>
<evidence type="ECO:0000256" key="2">
    <source>
        <dbReference type="ARBA" id="ARBA00004502"/>
    </source>
</evidence>
<feature type="compositionally biased region" description="Polar residues" evidence="18">
    <location>
        <begin position="1461"/>
        <end position="1470"/>
    </location>
</feature>
<feature type="chain" id="PRO_5043028389" description="Vitellogenin domain-containing protein" evidence="19">
    <location>
        <begin position="31"/>
        <end position="2507"/>
    </location>
</feature>
<dbReference type="InterPro" id="IPR052418">
    <property type="entry name" value="Apolipoprotein_B"/>
</dbReference>
<evidence type="ECO:0000256" key="15">
    <source>
        <dbReference type="ARBA" id="ARBA00023221"/>
    </source>
</evidence>
<feature type="region of interest" description="Disordered" evidence="18">
    <location>
        <begin position="1458"/>
        <end position="1499"/>
    </location>
</feature>
<dbReference type="SMART" id="SM00216">
    <property type="entry name" value="VWD"/>
    <property type="match status" value="1"/>
</dbReference>
<dbReference type="Proteomes" id="UP001374579">
    <property type="component" value="Unassembled WGS sequence"/>
</dbReference>
<evidence type="ECO:0000256" key="13">
    <source>
        <dbReference type="ARBA" id="ARBA00023098"/>
    </source>
</evidence>
<evidence type="ECO:0000256" key="16">
    <source>
        <dbReference type="ARBA" id="ARBA00023313"/>
    </source>
</evidence>
<organism evidence="22 23">
    <name type="scientific">Littorina saxatilis</name>
    <dbReference type="NCBI Taxonomy" id="31220"/>
    <lineage>
        <taxon>Eukaryota</taxon>
        <taxon>Metazoa</taxon>
        <taxon>Spiralia</taxon>
        <taxon>Lophotrochozoa</taxon>
        <taxon>Mollusca</taxon>
        <taxon>Gastropoda</taxon>
        <taxon>Caenogastropoda</taxon>
        <taxon>Littorinimorpha</taxon>
        <taxon>Littorinoidea</taxon>
        <taxon>Littorinidae</taxon>
        <taxon>Littorina</taxon>
    </lineage>
</organism>